<keyword evidence="3 6" id="KW-0560">Oxidoreductase</keyword>
<comment type="caution">
    <text evidence="9">The sequence shown here is derived from an EMBL/GenBank/DDBJ whole genome shotgun (WGS) entry which is preliminary data.</text>
</comment>
<keyword evidence="4" id="KW-1015">Disulfide bond</keyword>
<evidence type="ECO:0000256" key="7">
    <source>
        <dbReference type="RuleBase" id="RU003881"/>
    </source>
</evidence>
<comment type="catalytic activity">
    <reaction evidence="6">
        <text>[thioredoxin]-dithiol + NADP(+) = [thioredoxin]-disulfide + NADPH + H(+)</text>
        <dbReference type="Rhea" id="RHEA:20345"/>
        <dbReference type="Rhea" id="RHEA-COMP:10698"/>
        <dbReference type="Rhea" id="RHEA-COMP:10700"/>
        <dbReference type="ChEBI" id="CHEBI:15378"/>
        <dbReference type="ChEBI" id="CHEBI:29950"/>
        <dbReference type="ChEBI" id="CHEBI:50058"/>
        <dbReference type="ChEBI" id="CHEBI:57783"/>
        <dbReference type="ChEBI" id="CHEBI:58349"/>
        <dbReference type="EC" id="1.8.1.9"/>
    </reaction>
</comment>
<dbReference type="EMBL" id="JAGQLG010000063">
    <property type="protein sequence ID" value="MCA9382110.1"/>
    <property type="molecule type" value="Genomic_DNA"/>
</dbReference>
<dbReference type="EC" id="1.8.1.9" evidence="6"/>
<dbReference type="NCBIfam" id="TIGR01292">
    <property type="entry name" value="TRX_reduct"/>
    <property type="match status" value="1"/>
</dbReference>
<dbReference type="PRINTS" id="PR00469">
    <property type="entry name" value="PNDRDTASEII"/>
</dbReference>
<dbReference type="SUPFAM" id="SSF51905">
    <property type="entry name" value="FAD/NAD(P)-binding domain"/>
    <property type="match status" value="1"/>
</dbReference>
<accession>A0A955RI72</accession>
<dbReference type="InterPro" id="IPR036188">
    <property type="entry name" value="FAD/NAD-bd_sf"/>
</dbReference>
<keyword evidence="1 6" id="KW-0285">Flavoprotein</keyword>
<dbReference type="InterPro" id="IPR005982">
    <property type="entry name" value="Thioredox_Rdtase"/>
</dbReference>
<evidence type="ECO:0000256" key="3">
    <source>
        <dbReference type="ARBA" id="ARBA00023002"/>
    </source>
</evidence>
<comment type="similarity">
    <text evidence="6">Belongs to the class-II pyridine nucleotide-disulfide oxidoreductase family.</text>
</comment>
<evidence type="ECO:0000259" key="8">
    <source>
        <dbReference type="Pfam" id="PF07992"/>
    </source>
</evidence>
<dbReference type="GO" id="GO:0005737">
    <property type="term" value="C:cytoplasm"/>
    <property type="evidence" value="ECO:0007669"/>
    <property type="project" value="InterPro"/>
</dbReference>
<dbReference type="Proteomes" id="UP000782843">
    <property type="component" value="Unassembled WGS sequence"/>
</dbReference>
<keyword evidence="2 6" id="KW-0274">FAD</keyword>
<dbReference type="GO" id="GO:0004791">
    <property type="term" value="F:thioredoxin-disulfide reductase (NADPH) activity"/>
    <property type="evidence" value="ECO:0007669"/>
    <property type="project" value="UniProtKB-UniRule"/>
</dbReference>
<protein>
    <recommendedName>
        <fullName evidence="6">Thioredoxin reductase</fullName>
        <ecNumber evidence="6">1.8.1.9</ecNumber>
    </recommendedName>
</protein>
<sequence length="306" mass="33404">MENQKLVIIGSGPAGLTAAIYAARASLNPLVLGGLEFGGQLMGTSTVENFPGFIDGILGPELMQNMISQAERFGAKMEFRNVDRVDFSGETKRLWAGDDAINAEAVIIATGSSPRKLGIESEQKFWGKGVSSCATCDGAFYKEKIVAVIGGGDSAAEEATFLTKFAKKVYLIHRRDELRASKFMQEKVFNNEKIELVWDSEVIEVLGDLTVSGIKVRNTKTNNESELELNGVFLAIGHVPNTKIFEGQIELDDKGYIVVTDETKTSVDGIFVAGDVKDYRYQQAITASGMGCMAAMDTEKWLEMRK</sequence>
<comment type="subunit">
    <text evidence="6">Homodimer.</text>
</comment>
<evidence type="ECO:0000256" key="5">
    <source>
        <dbReference type="ARBA" id="ARBA00023284"/>
    </source>
</evidence>
<evidence type="ECO:0000313" key="9">
    <source>
        <dbReference type="EMBL" id="MCA9382110.1"/>
    </source>
</evidence>
<proteinExistence type="inferred from homology"/>
<evidence type="ECO:0000256" key="6">
    <source>
        <dbReference type="RuleBase" id="RU003880"/>
    </source>
</evidence>
<evidence type="ECO:0000313" key="10">
    <source>
        <dbReference type="Proteomes" id="UP000782843"/>
    </source>
</evidence>
<reference evidence="9" key="2">
    <citation type="journal article" date="2021" name="Microbiome">
        <title>Successional dynamics and alternative stable states in a saline activated sludge microbial community over 9 years.</title>
        <authorList>
            <person name="Wang Y."/>
            <person name="Ye J."/>
            <person name="Ju F."/>
            <person name="Liu L."/>
            <person name="Boyd J.A."/>
            <person name="Deng Y."/>
            <person name="Parks D.H."/>
            <person name="Jiang X."/>
            <person name="Yin X."/>
            <person name="Woodcroft B.J."/>
            <person name="Tyson G.W."/>
            <person name="Hugenholtz P."/>
            <person name="Polz M.F."/>
            <person name="Zhang T."/>
        </authorList>
    </citation>
    <scope>NUCLEOTIDE SEQUENCE</scope>
    <source>
        <strain evidence="9">HKST-UBA10</strain>
    </source>
</reference>
<evidence type="ECO:0000256" key="1">
    <source>
        <dbReference type="ARBA" id="ARBA00022630"/>
    </source>
</evidence>
<name>A0A955RI72_9BACT</name>
<gene>
    <name evidence="9" type="primary">trxB</name>
    <name evidence="9" type="ORF">KC660_01740</name>
</gene>
<comment type="cofactor">
    <cofactor evidence="7">
        <name>FAD</name>
        <dbReference type="ChEBI" id="CHEBI:57692"/>
    </cofactor>
    <text evidence="7">Binds 1 FAD per subunit.</text>
</comment>
<evidence type="ECO:0000256" key="2">
    <source>
        <dbReference type="ARBA" id="ARBA00022827"/>
    </source>
</evidence>
<dbReference type="InterPro" id="IPR008255">
    <property type="entry name" value="Pyr_nucl-diS_OxRdtase_2_AS"/>
</dbReference>
<dbReference type="PANTHER" id="PTHR48105">
    <property type="entry name" value="THIOREDOXIN REDUCTASE 1-RELATED-RELATED"/>
    <property type="match status" value="1"/>
</dbReference>
<dbReference type="GO" id="GO:0019430">
    <property type="term" value="P:removal of superoxide radicals"/>
    <property type="evidence" value="ECO:0007669"/>
    <property type="project" value="UniProtKB-UniRule"/>
</dbReference>
<dbReference type="AlphaFoldDB" id="A0A955RI72"/>
<dbReference type="InterPro" id="IPR050097">
    <property type="entry name" value="Ferredoxin-NADP_redctase_2"/>
</dbReference>
<reference evidence="9" key="1">
    <citation type="submission" date="2020-04" db="EMBL/GenBank/DDBJ databases">
        <authorList>
            <person name="Zhang T."/>
        </authorList>
    </citation>
    <scope>NUCLEOTIDE SEQUENCE</scope>
    <source>
        <strain evidence="9">HKST-UBA10</strain>
    </source>
</reference>
<dbReference type="PROSITE" id="PS00573">
    <property type="entry name" value="PYRIDINE_REDOX_2"/>
    <property type="match status" value="1"/>
</dbReference>
<evidence type="ECO:0000256" key="4">
    <source>
        <dbReference type="ARBA" id="ARBA00023157"/>
    </source>
</evidence>
<dbReference type="Gene3D" id="3.50.50.60">
    <property type="entry name" value="FAD/NAD(P)-binding domain"/>
    <property type="match status" value="2"/>
</dbReference>
<dbReference type="PRINTS" id="PR00368">
    <property type="entry name" value="FADPNR"/>
</dbReference>
<keyword evidence="7" id="KW-0521">NADP</keyword>
<organism evidence="9 10">
    <name type="scientific">Candidatus Dojkabacteria bacterium</name>
    <dbReference type="NCBI Taxonomy" id="2099670"/>
    <lineage>
        <taxon>Bacteria</taxon>
        <taxon>Candidatus Dojkabacteria</taxon>
    </lineage>
</organism>
<feature type="domain" description="FAD/NAD(P)-binding" evidence="8">
    <location>
        <begin position="5"/>
        <end position="291"/>
    </location>
</feature>
<dbReference type="Pfam" id="PF07992">
    <property type="entry name" value="Pyr_redox_2"/>
    <property type="match status" value="1"/>
</dbReference>
<keyword evidence="5 6" id="KW-0676">Redox-active center</keyword>
<dbReference type="InterPro" id="IPR023753">
    <property type="entry name" value="FAD/NAD-binding_dom"/>
</dbReference>